<protein>
    <submittedName>
        <fullName evidence="2">Y1483-like protein</fullName>
    </submittedName>
</protein>
<keyword evidence="3" id="KW-1185">Reference proteome</keyword>
<dbReference type="Gene3D" id="2.30.180.10">
    <property type="entry name" value="FAS1 domain"/>
    <property type="match status" value="1"/>
</dbReference>
<dbReference type="InterPro" id="IPR036378">
    <property type="entry name" value="FAS1_dom_sf"/>
</dbReference>
<dbReference type="InterPro" id="IPR000782">
    <property type="entry name" value="FAS1_domain"/>
</dbReference>
<dbReference type="PANTHER" id="PTHR10900:SF77">
    <property type="entry name" value="FI19380P1"/>
    <property type="match status" value="1"/>
</dbReference>
<dbReference type="PANTHER" id="PTHR10900">
    <property type="entry name" value="PERIOSTIN-RELATED"/>
    <property type="match status" value="1"/>
</dbReference>
<dbReference type="SUPFAM" id="SSF82153">
    <property type="entry name" value="FAS1 domain"/>
    <property type="match status" value="1"/>
</dbReference>
<feature type="non-terminal residue" evidence="2">
    <location>
        <position position="1"/>
    </location>
</feature>
<sequence length="68" mass="6960">VLKYHVLAAADYSAGLSNGSVATLEGRSIQIDVTNDGVKVNNATVVTADIPASNGVIHEIDSVLIPAN</sequence>
<dbReference type="Proteomes" id="UP001164746">
    <property type="component" value="Chromosome 14"/>
</dbReference>
<evidence type="ECO:0000313" key="2">
    <source>
        <dbReference type="EMBL" id="WAR25204.1"/>
    </source>
</evidence>
<gene>
    <name evidence="2" type="ORF">MAR_010908</name>
</gene>
<dbReference type="Pfam" id="PF02469">
    <property type="entry name" value="Fasciclin"/>
    <property type="match status" value="1"/>
</dbReference>
<dbReference type="InterPro" id="IPR050904">
    <property type="entry name" value="Adhesion/Biosynth-related"/>
</dbReference>
<dbReference type="EMBL" id="CP111025">
    <property type="protein sequence ID" value="WAR25204.1"/>
    <property type="molecule type" value="Genomic_DNA"/>
</dbReference>
<dbReference type="SMART" id="SM00554">
    <property type="entry name" value="FAS1"/>
    <property type="match status" value="1"/>
</dbReference>
<name>A0ABY7FWE9_MYAAR</name>
<evidence type="ECO:0000313" key="3">
    <source>
        <dbReference type="Proteomes" id="UP001164746"/>
    </source>
</evidence>
<feature type="domain" description="FAS1" evidence="1">
    <location>
        <begin position="1"/>
        <end position="64"/>
    </location>
</feature>
<reference evidence="2" key="1">
    <citation type="submission" date="2022-11" db="EMBL/GenBank/DDBJ databases">
        <title>Centuries of genome instability and evolution in soft-shell clam transmissible cancer (bioRxiv).</title>
        <authorList>
            <person name="Hart S.F.M."/>
            <person name="Yonemitsu M.A."/>
            <person name="Giersch R.M."/>
            <person name="Beal B.F."/>
            <person name="Arriagada G."/>
            <person name="Davis B.W."/>
            <person name="Ostrander E.A."/>
            <person name="Goff S.P."/>
            <person name="Metzger M.J."/>
        </authorList>
    </citation>
    <scope>NUCLEOTIDE SEQUENCE</scope>
    <source>
        <strain evidence="2">MELC-2E11</strain>
        <tissue evidence="2">Siphon/mantle</tissue>
    </source>
</reference>
<organism evidence="2 3">
    <name type="scientific">Mya arenaria</name>
    <name type="common">Soft-shell clam</name>
    <dbReference type="NCBI Taxonomy" id="6604"/>
    <lineage>
        <taxon>Eukaryota</taxon>
        <taxon>Metazoa</taxon>
        <taxon>Spiralia</taxon>
        <taxon>Lophotrochozoa</taxon>
        <taxon>Mollusca</taxon>
        <taxon>Bivalvia</taxon>
        <taxon>Autobranchia</taxon>
        <taxon>Heteroconchia</taxon>
        <taxon>Euheterodonta</taxon>
        <taxon>Imparidentia</taxon>
        <taxon>Neoheterodontei</taxon>
        <taxon>Myida</taxon>
        <taxon>Myoidea</taxon>
        <taxon>Myidae</taxon>
        <taxon>Mya</taxon>
    </lineage>
</organism>
<proteinExistence type="predicted"/>
<dbReference type="PROSITE" id="PS50213">
    <property type="entry name" value="FAS1"/>
    <property type="match status" value="1"/>
</dbReference>
<evidence type="ECO:0000259" key="1">
    <source>
        <dbReference type="PROSITE" id="PS50213"/>
    </source>
</evidence>
<accession>A0ABY7FWE9</accession>